<protein>
    <submittedName>
        <fullName evidence="2">Reverse transcriptase domain-containing protein</fullName>
    </submittedName>
</protein>
<dbReference type="SUPFAM" id="SSF56219">
    <property type="entry name" value="DNase I-like"/>
    <property type="match status" value="1"/>
</dbReference>
<evidence type="ECO:0000313" key="3">
    <source>
        <dbReference type="Proteomes" id="UP000478052"/>
    </source>
</evidence>
<comment type="caution">
    <text evidence="2">The sequence shown here is derived from an EMBL/GenBank/DDBJ whole genome shotgun (WGS) entry which is preliminary data.</text>
</comment>
<gene>
    <name evidence="2" type="ORF">FWK35_00027557</name>
</gene>
<dbReference type="OrthoDB" id="6627459at2759"/>
<dbReference type="Proteomes" id="UP000478052">
    <property type="component" value="Unassembled WGS sequence"/>
</dbReference>
<keyword evidence="2" id="KW-0695">RNA-directed DNA polymerase</keyword>
<reference evidence="2 3" key="1">
    <citation type="submission" date="2019-08" db="EMBL/GenBank/DDBJ databases">
        <title>Whole genome of Aphis craccivora.</title>
        <authorList>
            <person name="Voronova N.V."/>
            <person name="Shulinski R.S."/>
            <person name="Bandarenka Y.V."/>
            <person name="Zhorov D.G."/>
            <person name="Warner D."/>
        </authorList>
    </citation>
    <scope>NUCLEOTIDE SEQUENCE [LARGE SCALE GENOMIC DNA]</scope>
    <source>
        <strain evidence="2">180601</strain>
        <tissue evidence="2">Whole Body</tissue>
    </source>
</reference>
<evidence type="ECO:0000313" key="2">
    <source>
        <dbReference type="EMBL" id="KAF0758912.1"/>
    </source>
</evidence>
<accession>A0A6G0YNB5</accession>
<keyword evidence="2" id="KW-0808">Transferase</keyword>
<dbReference type="AlphaFoldDB" id="A0A6G0YNB5"/>
<dbReference type="Gene3D" id="3.60.10.10">
    <property type="entry name" value="Endonuclease/exonuclease/phosphatase"/>
    <property type="match status" value="1"/>
</dbReference>
<dbReference type="EMBL" id="VUJU01003161">
    <property type="protein sequence ID" value="KAF0758912.1"/>
    <property type="molecule type" value="Genomic_DNA"/>
</dbReference>
<dbReference type="GO" id="GO:0003964">
    <property type="term" value="F:RNA-directed DNA polymerase activity"/>
    <property type="evidence" value="ECO:0007669"/>
    <property type="project" value="UniProtKB-KW"/>
</dbReference>
<keyword evidence="3" id="KW-1185">Reference proteome</keyword>
<proteinExistence type="predicted"/>
<keyword evidence="2" id="KW-0548">Nucleotidyltransferase</keyword>
<organism evidence="2 3">
    <name type="scientific">Aphis craccivora</name>
    <name type="common">Cowpea aphid</name>
    <dbReference type="NCBI Taxonomy" id="307492"/>
    <lineage>
        <taxon>Eukaryota</taxon>
        <taxon>Metazoa</taxon>
        <taxon>Ecdysozoa</taxon>
        <taxon>Arthropoda</taxon>
        <taxon>Hexapoda</taxon>
        <taxon>Insecta</taxon>
        <taxon>Pterygota</taxon>
        <taxon>Neoptera</taxon>
        <taxon>Paraneoptera</taxon>
        <taxon>Hemiptera</taxon>
        <taxon>Sternorrhyncha</taxon>
        <taxon>Aphidomorpha</taxon>
        <taxon>Aphidoidea</taxon>
        <taxon>Aphididae</taxon>
        <taxon>Aphidini</taxon>
        <taxon>Aphis</taxon>
        <taxon>Aphis</taxon>
    </lineage>
</organism>
<evidence type="ECO:0000259" key="1">
    <source>
        <dbReference type="Pfam" id="PF14529"/>
    </source>
</evidence>
<dbReference type="InterPro" id="IPR036691">
    <property type="entry name" value="Endo/exonu/phosph_ase_sf"/>
</dbReference>
<feature type="domain" description="Endonuclease/exonuclease/phosphatase" evidence="1">
    <location>
        <begin position="38"/>
        <end position="124"/>
    </location>
</feature>
<name>A0A6G0YNB5_APHCR</name>
<dbReference type="Pfam" id="PF14529">
    <property type="entry name" value="Exo_endo_phos_2"/>
    <property type="match status" value="1"/>
</dbReference>
<dbReference type="InterPro" id="IPR005135">
    <property type="entry name" value="Endo/exonuclease/phosphatase"/>
</dbReference>
<sequence length="179" mass="20838">MFLYLLWRIYLTLYLRPVLLNLFSVTTTKLVINVDIHNDYTNTVTNFLNVSPYSNVILMGDYNLPGIQWSLSNNKIFPNVSQFNNLLANILDNFSYLNLNQSNLIKNRSNSVLDLVLSNAHNINEFFSLLPIDCMYHTALTITFPIKVNFEPLSYIEIVYDFSNCNYKFIRSSLAIIDW</sequence>